<dbReference type="EMBL" id="KQ474073">
    <property type="protein sequence ID" value="KPV78432.1"/>
    <property type="molecule type" value="Genomic_DNA"/>
</dbReference>
<evidence type="ECO:0000256" key="1">
    <source>
        <dbReference type="ARBA" id="ARBA00006082"/>
    </source>
</evidence>
<keyword evidence="7" id="KW-1185">Reference proteome</keyword>
<dbReference type="PROSITE" id="PS00058">
    <property type="entry name" value="DNA_MISMATCH_REPAIR_1"/>
    <property type="match status" value="1"/>
</dbReference>
<dbReference type="OrthoDB" id="429932at2759"/>
<dbReference type="SUPFAM" id="SSF118116">
    <property type="entry name" value="DNA mismatch repair protein MutL"/>
    <property type="match status" value="1"/>
</dbReference>
<proteinExistence type="inferred from homology"/>
<evidence type="ECO:0008006" key="8">
    <source>
        <dbReference type="Google" id="ProtNLM"/>
    </source>
</evidence>
<dbReference type="SUPFAM" id="SSF55874">
    <property type="entry name" value="ATPase domain of HSP90 chaperone/DNA topoisomerase II/histidine kinase"/>
    <property type="match status" value="1"/>
</dbReference>
<feature type="domain" description="MutL C-terminal dimerisation" evidence="4">
    <location>
        <begin position="662"/>
        <end position="883"/>
    </location>
</feature>
<dbReference type="OMA" id="NKWPMFY"/>
<dbReference type="Gene3D" id="3.30.1540.20">
    <property type="entry name" value="MutL, C-terminal domain, dimerisation subdomain"/>
    <property type="match status" value="1"/>
</dbReference>
<comment type="similarity">
    <text evidence="1">Belongs to the DNA mismatch repair MutL/HexB family.</text>
</comment>
<dbReference type="Proteomes" id="UP000053890">
    <property type="component" value="Unassembled WGS sequence"/>
</dbReference>
<dbReference type="InterPro" id="IPR020568">
    <property type="entry name" value="Ribosomal_Su5_D2-typ_SF"/>
</dbReference>
<dbReference type="GO" id="GO:0016887">
    <property type="term" value="F:ATP hydrolysis activity"/>
    <property type="evidence" value="ECO:0007669"/>
    <property type="project" value="InterPro"/>
</dbReference>
<dbReference type="GO" id="GO:0006298">
    <property type="term" value="P:mismatch repair"/>
    <property type="evidence" value="ECO:0007669"/>
    <property type="project" value="InterPro"/>
</dbReference>
<dbReference type="InterPro" id="IPR042120">
    <property type="entry name" value="MutL_C_dimsub"/>
</dbReference>
<dbReference type="InterPro" id="IPR013507">
    <property type="entry name" value="DNA_mismatch_S5_2-like"/>
</dbReference>
<dbReference type="SMART" id="SM00853">
    <property type="entry name" value="MutL_C"/>
    <property type="match status" value="1"/>
</dbReference>
<dbReference type="GO" id="GO:0030983">
    <property type="term" value="F:mismatched DNA binding"/>
    <property type="evidence" value="ECO:0007669"/>
    <property type="project" value="InterPro"/>
</dbReference>
<dbReference type="Pfam" id="PF13589">
    <property type="entry name" value="HATPase_c_3"/>
    <property type="match status" value="1"/>
</dbReference>
<dbReference type="Pfam" id="PF01119">
    <property type="entry name" value="DNA_mis_repair"/>
    <property type="match status" value="1"/>
</dbReference>
<dbReference type="InterPro" id="IPR038973">
    <property type="entry name" value="MutL/Mlh/Pms-like"/>
</dbReference>
<evidence type="ECO:0000256" key="2">
    <source>
        <dbReference type="ARBA" id="ARBA00022763"/>
    </source>
</evidence>
<dbReference type="SMART" id="SM01340">
    <property type="entry name" value="DNA_mis_repair"/>
    <property type="match status" value="1"/>
</dbReference>
<dbReference type="Gene3D" id="3.30.565.10">
    <property type="entry name" value="Histidine kinase-like ATPase, C-terminal domain"/>
    <property type="match status" value="1"/>
</dbReference>
<feature type="compositionally biased region" description="Low complexity" evidence="3">
    <location>
        <begin position="680"/>
        <end position="696"/>
    </location>
</feature>
<dbReference type="SUPFAM" id="SSF54211">
    <property type="entry name" value="Ribosomal protein S5 domain 2-like"/>
    <property type="match status" value="1"/>
</dbReference>
<protein>
    <recommendedName>
        <fullName evidence="8">MutL C-terminal dimerisation domain-containing protein</fullName>
    </recommendedName>
</protein>
<dbReference type="InterPro" id="IPR042121">
    <property type="entry name" value="MutL_C_regsub"/>
</dbReference>
<feature type="region of interest" description="Disordered" evidence="3">
    <location>
        <begin position="677"/>
        <end position="696"/>
    </location>
</feature>
<gene>
    <name evidence="6" type="ORF">RHOBADRAFT_50901</name>
</gene>
<evidence type="ECO:0000256" key="3">
    <source>
        <dbReference type="SAM" id="MobiDB-lite"/>
    </source>
</evidence>
<dbReference type="InterPro" id="IPR014790">
    <property type="entry name" value="MutL_C"/>
</dbReference>
<feature type="domain" description="DNA mismatch repair protein S5" evidence="5">
    <location>
        <begin position="254"/>
        <end position="399"/>
    </location>
</feature>
<evidence type="ECO:0000259" key="4">
    <source>
        <dbReference type="SMART" id="SM00853"/>
    </source>
</evidence>
<accession>A0A194SCW4</accession>
<dbReference type="GO" id="GO:0061982">
    <property type="term" value="P:meiosis I cell cycle process"/>
    <property type="evidence" value="ECO:0007669"/>
    <property type="project" value="UniProtKB-ARBA"/>
</dbReference>
<feature type="region of interest" description="Disordered" evidence="3">
    <location>
        <begin position="84"/>
        <end position="103"/>
    </location>
</feature>
<dbReference type="InterPro" id="IPR037198">
    <property type="entry name" value="MutL_C_sf"/>
</dbReference>
<reference evidence="6 7" key="1">
    <citation type="journal article" date="2015" name="Front. Microbiol.">
        <title>Genome sequence of the plant growth promoting endophytic yeast Rhodotorula graminis WP1.</title>
        <authorList>
            <person name="Firrincieli A."/>
            <person name="Otillar R."/>
            <person name="Salamov A."/>
            <person name="Schmutz J."/>
            <person name="Khan Z."/>
            <person name="Redman R.S."/>
            <person name="Fleck N.D."/>
            <person name="Lindquist E."/>
            <person name="Grigoriev I.V."/>
            <person name="Doty S.L."/>
        </authorList>
    </citation>
    <scope>NUCLEOTIDE SEQUENCE [LARGE SCALE GENOMIC DNA]</scope>
    <source>
        <strain evidence="6 7">WP1</strain>
    </source>
</reference>
<evidence type="ECO:0000313" key="6">
    <source>
        <dbReference type="EMBL" id="KPV78432.1"/>
    </source>
</evidence>
<name>A0A194SCW4_RHOGW</name>
<dbReference type="STRING" id="578459.A0A194SCW4"/>
<dbReference type="Gene3D" id="3.30.1370.100">
    <property type="entry name" value="MutL, C-terminal domain, regulatory subdomain"/>
    <property type="match status" value="1"/>
</dbReference>
<feature type="compositionally biased region" description="Polar residues" evidence="3">
    <location>
        <begin position="84"/>
        <end position="93"/>
    </location>
</feature>
<sequence length="938" mass="100129">MAPASPGVRPLAVAPLPPRTASLVRSAVVVPSIPSILAELVQNSLDAHARTIHCAVDLDTWTLRCDDSGHGIPPLDLRQLAAPSTASRNLTSKHSGDAHAPPTTYGFRGEALASIRDLATLDIHTRPLARGLDDGAHGATWHLVVRGEHCLVFERAQVERTGPGTTVTVRDIFHKIPVRRRPLAKPAAQASLLSSLRSTLASLALLHPHVAFSLTDTTTSLSSLSSEPRTLVTVARSTEGVVGRWRQLWGRAGVEKVWNFDEVEELREEREGTLRVKGFFSLSAAHSKAGQHVFVNSRPLAAATSTLHKHVNALFATSLFARFAVSHLATPSSASPARAATTGKSPRRPVERHPTFVIALEVPGRVVDVSLEPEKRVVEFEDPSRVERFVERLVKRFLAAHGFLHVAPVLPPAPAVDTSLAPSMLAPRPPVKRPHVVTLAALPPEDDVELAARTAKRPSRRSPPAAPVGHPSLGDASAVAGELADAGVAQRWIDPRTGEAWCVDPRTGNSWRAGAAEGEAGEACDGCGGVRGMREGKVDRSALKRRRDEHGEHEEEVPQWLRDRLESWKNPVFPSVAVTRPIPALPLADSTLSTSFRSTKRSASFDDLSNKPTRSSHTTADAFFRTTRPPAGLELPALAPLGTPSSSAAPLVSREQLARVECVAQVDCKYLLVRVPPPASSSTSPSSGEPASSSADAGPATLVLIDQHAASERVRVERLYDAVVGAVARGERPQTTPARLGLVVSASEYGALRDRWRGEFKRWGIEVELSAGRGAARGDGGEGEGEGEYRQVELTAVPTAVALRLLSPREPHLAQELVRAFVAQLDEDGPAPSAATAAPSTGGVGGGEGGGSWVAMLRHAPRVLKDLLDSKACRGAVMFNDALTPAQSSALLAQLAETLFPVQCAHARPSMVPVVRLSARAAKEARARDEEVDWSRFA</sequence>
<feature type="region of interest" description="Disordered" evidence="3">
    <location>
        <begin position="454"/>
        <end position="474"/>
    </location>
</feature>
<keyword evidence="2" id="KW-0227">DNA damage</keyword>
<dbReference type="GO" id="GO:0005524">
    <property type="term" value="F:ATP binding"/>
    <property type="evidence" value="ECO:0007669"/>
    <property type="project" value="InterPro"/>
</dbReference>
<organism evidence="6 7">
    <name type="scientific">Rhodotorula graminis (strain WP1)</name>
    <dbReference type="NCBI Taxonomy" id="578459"/>
    <lineage>
        <taxon>Eukaryota</taxon>
        <taxon>Fungi</taxon>
        <taxon>Dikarya</taxon>
        <taxon>Basidiomycota</taxon>
        <taxon>Pucciniomycotina</taxon>
        <taxon>Microbotryomycetes</taxon>
        <taxon>Sporidiobolales</taxon>
        <taxon>Sporidiobolaceae</taxon>
        <taxon>Rhodotorula</taxon>
    </lineage>
</organism>
<dbReference type="RefSeq" id="XP_018274481.1">
    <property type="nucleotide sequence ID" value="XM_018415547.1"/>
</dbReference>
<dbReference type="InterPro" id="IPR014721">
    <property type="entry name" value="Ribsml_uS5_D2-typ_fold_subgr"/>
</dbReference>
<dbReference type="InterPro" id="IPR014762">
    <property type="entry name" value="DNA_mismatch_repair_CS"/>
</dbReference>
<evidence type="ECO:0000313" key="7">
    <source>
        <dbReference type="Proteomes" id="UP000053890"/>
    </source>
</evidence>
<evidence type="ECO:0000259" key="5">
    <source>
        <dbReference type="SMART" id="SM01340"/>
    </source>
</evidence>
<dbReference type="AlphaFoldDB" id="A0A194SCW4"/>
<dbReference type="GO" id="GO:0140664">
    <property type="term" value="F:ATP-dependent DNA damage sensor activity"/>
    <property type="evidence" value="ECO:0007669"/>
    <property type="project" value="InterPro"/>
</dbReference>
<dbReference type="GeneID" id="28975995"/>
<dbReference type="Gene3D" id="3.30.230.10">
    <property type="match status" value="1"/>
</dbReference>
<dbReference type="PANTHER" id="PTHR10073:SF47">
    <property type="entry name" value="DNA MISMATCH REPAIR PROTEIN MLH3"/>
    <property type="match status" value="1"/>
</dbReference>
<dbReference type="InterPro" id="IPR036890">
    <property type="entry name" value="HATPase_C_sf"/>
</dbReference>
<dbReference type="PANTHER" id="PTHR10073">
    <property type="entry name" value="DNA MISMATCH REPAIR PROTEIN MLH, PMS, MUTL"/>
    <property type="match status" value="1"/>
</dbReference>
<dbReference type="GO" id="GO:0032300">
    <property type="term" value="C:mismatch repair complex"/>
    <property type="evidence" value="ECO:0007669"/>
    <property type="project" value="InterPro"/>
</dbReference>